<evidence type="ECO:0000256" key="9">
    <source>
        <dbReference type="ARBA" id="ARBA00023136"/>
    </source>
</evidence>
<dbReference type="GO" id="GO:0055085">
    <property type="term" value="P:transmembrane transport"/>
    <property type="evidence" value="ECO:0007669"/>
    <property type="project" value="InterPro"/>
</dbReference>
<dbReference type="Gene3D" id="3.30.1150.10">
    <property type="match status" value="1"/>
</dbReference>
<dbReference type="GO" id="GO:0031992">
    <property type="term" value="F:energy transducer activity"/>
    <property type="evidence" value="ECO:0007669"/>
    <property type="project" value="TreeGrafter"/>
</dbReference>
<dbReference type="InterPro" id="IPR037682">
    <property type="entry name" value="TonB_C"/>
</dbReference>
<dbReference type="PANTHER" id="PTHR33446">
    <property type="entry name" value="PROTEIN TONB-RELATED"/>
    <property type="match status" value="1"/>
</dbReference>
<dbReference type="Pfam" id="PF03544">
    <property type="entry name" value="TonB_C"/>
    <property type="match status" value="1"/>
</dbReference>
<dbReference type="GO" id="GO:0098797">
    <property type="term" value="C:plasma membrane protein complex"/>
    <property type="evidence" value="ECO:0007669"/>
    <property type="project" value="TreeGrafter"/>
</dbReference>
<feature type="domain" description="TonB C-terminal" evidence="11">
    <location>
        <begin position="185"/>
        <end position="276"/>
    </location>
</feature>
<evidence type="ECO:0000256" key="2">
    <source>
        <dbReference type="ARBA" id="ARBA00006555"/>
    </source>
</evidence>
<comment type="similarity">
    <text evidence="2">Belongs to the TonB family.</text>
</comment>
<dbReference type="GO" id="GO:0015031">
    <property type="term" value="P:protein transport"/>
    <property type="evidence" value="ECO:0007669"/>
    <property type="project" value="UniProtKB-KW"/>
</dbReference>
<dbReference type="OrthoDB" id="649093at2"/>
<dbReference type="NCBIfam" id="TIGR01352">
    <property type="entry name" value="tonB_Cterm"/>
    <property type="match status" value="1"/>
</dbReference>
<evidence type="ECO:0000256" key="10">
    <source>
        <dbReference type="SAM" id="Phobius"/>
    </source>
</evidence>
<dbReference type="AlphaFoldDB" id="A0A495IXP3"/>
<accession>A0A495IXP3</accession>
<comment type="caution">
    <text evidence="12">The sequence shown here is derived from an EMBL/GenBank/DDBJ whole genome shotgun (WGS) entry which is preliminary data.</text>
</comment>
<proteinExistence type="inferred from homology"/>
<dbReference type="PROSITE" id="PS52015">
    <property type="entry name" value="TONB_CTD"/>
    <property type="match status" value="1"/>
</dbReference>
<name>A0A495IXP3_9SPHI</name>
<evidence type="ECO:0000256" key="8">
    <source>
        <dbReference type="ARBA" id="ARBA00022989"/>
    </source>
</evidence>
<evidence type="ECO:0000256" key="4">
    <source>
        <dbReference type="ARBA" id="ARBA00022475"/>
    </source>
</evidence>
<dbReference type="PANTHER" id="PTHR33446:SF2">
    <property type="entry name" value="PROTEIN TONB"/>
    <property type="match status" value="1"/>
</dbReference>
<dbReference type="Proteomes" id="UP000268007">
    <property type="component" value="Unassembled WGS sequence"/>
</dbReference>
<sequence length="276" mass="30267">MLGSNLNIMSPQWTDIIFKNRNQDYGAYQLRKQNASNTNRALIIAASAFVFVLALPTIINWVQNFIPKADVPVNAIEVKLYPPPPIEQTKVIPPPPVQERQVKSLHDVIRFPPPVVRPDVEAHEDPPTETQVAKVDLGQENIKGSKDGTIAIDENVGPADVKGVTESTNNDAPFVAVEIQPTFPGGEGAFGKFLTDHIRYPAVAKENGVTGRVFLQFIVERDGSLTDMKIIRDPGSGLGEEAARVLKISPHWKPGIQNGKPVRVQFTVPVNFSLAE</sequence>
<evidence type="ECO:0000256" key="6">
    <source>
        <dbReference type="ARBA" id="ARBA00022692"/>
    </source>
</evidence>
<feature type="transmembrane region" description="Helical" evidence="10">
    <location>
        <begin position="41"/>
        <end position="62"/>
    </location>
</feature>
<gene>
    <name evidence="12" type="ORF">BDD43_1613</name>
</gene>
<keyword evidence="4" id="KW-1003">Cell membrane</keyword>
<keyword evidence="13" id="KW-1185">Reference proteome</keyword>
<keyword evidence="9 10" id="KW-0472">Membrane</keyword>
<dbReference type="InterPro" id="IPR051045">
    <property type="entry name" value="TonB-dependent_transducer"/>
</dbReference>
<keyword evidence="8 10" id="KW-1133">Transmembrane helix</keyword>
<dbReference type="EMBL" id="RBKU01000001">
    <property type="protein sequence ID" value="RKR81466.1"/>
    <property type="molecule type" value="Genomic_DNA"/>
</dbReference>
<comment type="subcellular location">
    <subcellularLocation>
        <location evidence="1">Cell inner membrane</location>
        <topology evidence="1">Single-pass membrane protein</topology>
        <orientation evidence="1">Periplasmic side</orientation>
    </subcellularLocation>
</comment>
<organism evidence="12 13">
    <name type="scientific">Mucilaginibacter gracilis</name>
    <dbReference type="NCBI Taxonomy" id="423350"/>
    <lineage>
        <taxon>Bacteria</taxon>
        <taxon>Pseudomonadati</taxon>
        <taxon>Bacteroidota</taxon>
        <taxon>Sphingobacteriia</taxon>
        <taxon>Sphingobacteriales</taxon>
        <taxon>Sphingobacteriaceae</taxon>
        <taxon>Mucilaginibacter</taxon>
    </lineage>
</organism>
<keyword evidence="7" id="KW-0653">Protein transport</keyword>
<evidence type="ECO:0000256" key="1">
    <source>
        <dbReference type="ARBA" id="ARBA00004383"/>
    </source>
</evidence>
<protein>
    <submittedName>
        <fullName evidence="12">Protein TonB</fullName>
    </submittedName>
</protein>
<evidence type="ECO:0000256" key="5">
    <source>
        <dbReference type="ARBA" id="ARBA00022519"/>
    </source>
</evidence>
<reference evidence="12 13" key="1">
    <citation type="submission" date="2018-10" db="EMBL/GenBank/DDBJ databases">
        <title>Genomic Encyclopedia of Archaeal and Bacterial Type Strains, Phase II (KMG-II): from individual species to whole genera.</title>
        <authorList>
            <person name="Goeker M."/>
        </authorList>
    </citation>
    <scope>NUCLEOTIDE SEQUENCE [LARGE SCALE GENOMIC DNA]</scope>
    <source>
        <strain evidence="12 13">DSM 18602</strain>
    </source>
</reference>
<keyword evidence="5" id="KW-0997">Cell inner membrane</keyword>
<dbReference type="InterPro" id="IPR006260">
    <property type="entry name" value="TonB/TolA_C"/>
</dbReference>
<evidence type="ECO:0000256" key="7">
    <source>
        <dbReference type="ARBA" id="ARBA00022927"/>
    </source>
</evidence>
<evidence type="ECO:0000259" key="11">
    <source>
        <dbReference type="PROSITE" id="PS52015"/>
    </source>
</evidence>
<keyword evidence="6 10" id="KW-0812">Transmembrane</keyword>
<dbReference type="SUPFAM" id="SSF74653">
    <property type="entry name" value="TolA/TonB C-terminal domain"/>
    <property type="match status" value="1"/>
</dbReference>
<dbReference type="RefSeq" id="WP_121201921.1">
    <property type="nucleotide sequence ID" value="NZ_RBKU01000001.1"/>
</dbReference>
<keyword evidence="3" id="KW-0813">Transport</keyword>
<evidence type="ECO:0000313" key="12">
    <source>
        <dbReference type="EMBL" id="RKR81466.1"/>
    </source>
</evidence>
<evidence type="ECO:0000256" key="3">
    <source>
        <dbReference type="ARBA" id="ARBA00022448"/>
    </source>
</evidence>
<evidence type="ECO:0000313" key="13">
    <source>
        <dbReference type="Proteomes" id="UP000268007"/>
    </source>
</evidence>